<sequence>MTVVNWIVLTLYILIPSAICFGVIIGIWKLITFFVWKFQQFMKRNDGLDYVERQDQGRRPRQNKSRPRSLKEEFEDGIPIGAKTTHFTGNVDPKTGKVVNGKYSEQEVSMTPEEIRKLSEKLRRQSR</sequence>
<feature type="compositionally biased region" description="Basic and acidic residues" evidence="1">
    <location>
        <begin position="113"/>
        <end position="127"/>
    </location>
</feature>
<accession>A0A1I2BUE8</accession>
<evidence type="ECO:0000256" key="2">
    <source>
        <dbReference type="SAM" id="Phobius"/>
    </source>
</evidence>
<evidence type="ECO:0000256" key="1">
    <source>
        <dbReference type="SAM" id="MobiDB-lite"/>
    </source>
</evidence>
<dbReference type="RefSeq" id="WP_091659098.1">
    <property type="nucleotide sequence ID" value="NZ_FONT01000002.1"/>
</dbReference>
<feature type="region of interest" description="Disordered" evidence="1">
    <location>
        <begin position="102"/>
        <end position="127"/>
    </location>
</feature>
<gene>
    <name evidence="3" type="ORF">SAMN05192532_102480</name>
</gene>
<keyword evidence="2" id="KW-1133">Transmembrane helix</keyword>
<dbReference type="STRING" id="930128.SAMN05192532_102480"/>
<proteinExistence type="predicted"/>
<organism evidence="3 4">
    <name type="scientific">Alteribacillus iranensis</name>
    <dbReference type="NCBI Taxonomy" id="930128"/>
    <lineage>
        <taxon>Bacteria</taxon>
        <taxon>Bacillati</taxon>
        <taxon>Bacillota</taxon>
        <taxon>Bacilli</taxon>
        <taxon>Bacillales</taxon>
        <taxon>Bacillaceae</taxon>
        <taxon>Alteribacillus</taxon>
    </lineage>
</organism>
<keyword evidence="2" id="KW-0812">Transmembrane</keyword>
<name>A0A1I2BUE8_9BACI</name>
<keyword evidence="2" id="KW-0472">Membrane</keyword>
<feature type="region of interest" description="Disordered" evidence="1">
    <location>
        <begin position="52"/>
        <end position="73"/>
    </location>
</feature>
<evidence type="ECO:0000313" key="4">
    <source>
        <dbReference type="Proteomes" id="UP000199516"/>
    </source>
</evidence>
<evidence type="ECO:0000313" key="3">
    <source>
        <dbReference type="EMBL" id="SFE59003.1"/>
    </source>
</evidence>
<dbReference type="EMBL" id="FONT01000002">
    <property type="protein sequence ID" value="SFE59003.1"/>
    <property type="molecule type" value="Genomic_DNA"/>
</dbReference>
<dbReference type="AlphaFoldDB" id="A0A1I2BUE8"/>
<feature type="transmembrane region" description="Helical" evidence="2">
    <location>
        <begin position="6"/>
        <end position="36"/>
    </location>
</feature>
<dbReference type="Proteomes" id="UP000199516">
    <property type="component" value="Unassembled WGS sequence"/>
</dbReference>
<feature type="compositionally biased region" description="Basic residues" evidence="1">
    <location>
        <begin position="59"/>
        <end position="68"/>
    </location>
</feature>
<protein>
    <submittedName>
        <fullName evidence="3">Uncharacterized protein</fullName>
    </submittedName>
</protein>
<keyword evidence="4" id="KW-1185">Reference proteome</keyword>
<reference evidence="3 4" key="1">
    <citation type="submission" date="2016-10" db="EMBL/GenBank/DDBJ databases">
        <authorList>
            <person name="de Groot N.N."/>
        </authorList>
    </citation>
    <scope>NUCLEOTIDE SEQUENCE [LARGE SCALE GENOMIC DNA]</scope>
    <source>
        <strain evidence="3 4">DSM 23995</strain>
    </source>
</reference>